<dbReference type="RefSeq" id="XP_008715181.1">
    <property type="nucleotide sequence ID" value="XM_008716959.1"/>
</dbReference>
<dbReference type="HOGENOM" id="CLU_679746_0_0_1"/>
<reference evidence="1 2" key="1">
    <citation type="submission" date="2013-03" db="EMBL/GenBank/DDBJ databases">
        <title>The Genome Sequence of Phialophora europaea CBS 101466.</title>
        <authorList>
            <consortium name="The Broad Institute Genomics Platform"/>
            <person name="Cuomo C."/>
            <person name="de Hoog S."/>
            <person name="Gorbushina A."/>
            <person name="Walker B."/>
            <person name="Young S.K."/>
            <person name="Zeng Q."/>
            <person name="Gargeya S."/>
            <person name="Fitzgerald M."/>
            <person name="Haas B."/>
            <person name="Abouelleil A."/>
            <person name="Allen A.W."/>
            <person name="Alvarado L."/>
            <person name="Arachchi H.M."/>
            <person name="Berlin A.M."/>
            <person name="Chapman S.B."/>
            <person name="Gainer-Dewar J."/>
            <person name="Goldberg J."/>
            <person name="Griggs A."/>
            <person name="Gujja S."/>
            <person name="Hansen M."/>
            <person name="Howarth C."/>
            <person name="Imamovic A."/>
            <person name="Ireland A."/>
            <person name="Larimer J."/>
            <person name="McCowan C."/>
            <person name="Murphy C."/>
            <person name="Pearson M."/>
            <person name="Poon T.W."/>
            <person name="Priest M."/>
            <person name="Roberts A."/>
            <person name="Saif S."/>
            <person name="Shea T."/>
            <person name="Sisk P."/>
            <person name="Sykes S."/>
            <person name="Wortman J."/>
            <person name="Nusbaum C."/>
            <person name="Birren B."/>
        </authorList>
    </citation>
    <scope>NUCLEOTIDE SEQUENCE [LARGE SCALE GENOMIC DNA]</scope>
    <source>
        <strain evidence="1 2">CBS 101466</strain>
    </source>
</reference>
<accession>W2S4D6</accession>
<dbReference type="InParanoid" id="W2S4D6"/>
<sequence>MSSIHHLVELSDEPRLRQHVTGIRLEVELIHENLREEEWRNKVQAYGTRTVESDSSDDWSGKPKHDALLAQERDSLSVEEIAKCWKRLQVGMTEQEELQKHSMSSLMDMLTPAFAQLPALRFFTCNAMSLSKHVTESNKLRRLQGETLTYPPLTKDPRPGDVLFITTYATACLASLLDVRPEISSVSMAMFPWNVLVKLSNYWQSSSKSPDLSNLTSMRLYTICREPFTDTTQAEGMEAITTMLSTAPDLIQFNWGHGPECMGPEIDDYVNLQIPNFFDFDEPCLLASLDLGGVSCEFDELYELLDRVSGSLESLDLGSMSLNGGYGFDMFNHMHDSMDLFHFGIRGRLEDWDGVRGRAWDPGSIQDYVIWVNEREPLQSSDEGGSPGVWMIMSDSSLRYDSVYS</sequence>
<keyword evidence="2" id="KW-1185">Reference proteome</keyword>
<evidence type="ECO:0000313" key="2">
    <source>
        <dbReference type="Proteomes" id="UP000030752"/>
    </source>
</evidence>
<gene>
    <name evidence="1" type="ORF">HMPREF1541_02604</name>
</gene>
<dbReference type="Proteomes" id="UP000030752">
    <property type="component" value="Unassembled WGS sequence"/>
</dbReference>
<dbReference type="EMBL" id="KB822718">
    <property type="protein sequence ID" value="ETN43445.1"/>
    <property type="molecule type" value="Genomic_DNA"/>
</dbReference>
<dbReference type="VEuPathDB" id="FungiDB:HMPREF1541_02604"/>
<proteinExistence type="predicted"/>
<dbReference type="GeneID" id="19969943"/>
<protein>
    <submittedName>
        <fullName evidence="1">Uncharacterized protein</fullName>
    </submittedName>
</protein>
<name>W2S4D6_CYPE1</name>
<dbReference type="AlphaFoldDB" id="W2S4D6"/>
<organism evidence="1 2">
    <name type="scientific">Cyphellophora europaea (strain CBS 101466)</name>
    <name type="common">Phialophora europaea</name>
    <dbReference type="NCBI Taxonomy" id="1220924"/>
    <lineage>
        <taxon>Eukaryota</taxon>
        <taxon>Fungi</taxon>
        <taxon>Dikarya</taxon>
        <taxon>Ascomycota</taxon>
        <taxon>Pezizomycotina</taxon>
        <taxon>Eurotiomycetes</taxon>
        <taxon>Chaetothyriomycetidae</taxon>
        <taxon>Chaetothyriales</taxon>
        <taxon>Cyphellophoraceae</taxon>
        <taxon>Cyphellophora</taxon>
    </lineage>
</organism>
<evidence type="ECO:0000313" key="1">
    <source>
        <dbReference type="EMBL" id="ETN43445.1"/>
    </source>
</evidence>